<keyword evidence="6 7" id="KW-0574">Periplasm</keyword>
<protein>
    <recommendedName>
        <fullName evidence="4 7">Glucans biosynthesis protein G</fullName>
    </recommendedName>
</protein>
<dbReference type="InterPro" id="IPR023704">
    <property type="entry name" value="MdoG_OpgG"/>
</dbReference>
<gene>
    <name evidence="7" type="primary">opgG</name>
    <name evidence="9" type="ORF">SAMN06295970_101587</name>
</gene>
<evidence type="ECO:0000256" key="5">
    <source>
        <dbReference type="ARBA" id="ARBA00022729"/>
    </source>
</evidence>
<dbReference type="PANTHER" id="PTHR30504:SF4">
    <property type="entry name" value="GLUCANS BIOSYNTHESIS PROTEIN G"/>
    <property type="match status" value="1"/>
</dbReference>
<keyword evidence="5 7" id="KW-0732">Signal</keyword>
<dbReference type="InterPro" id="IPR011013">
    <property type="entry name" value="Gal_mutarotase_sf_dom"/>
</dbReference>
<evidence type="ECO:0000256" key="4">
    <source>
        <dbReference type="ARBA" id="ARBA00015376"/>
    </source>
</evidence>
<dbReference type="Pfam" id="PF04349">
    <property type="entry name" value="MdoG"/>
    <property type="match status" value="1"/>
</dbReference>
<dbReference type="PIRSF" id="PIRSF006281">
    <property type="entry name" value="MdoG"/>
    <property type="match status" value="1"/>
</dbReference>
<name>A0ABY1PVN2_9BURK</name>
<dbReference type="InterPro" id="IPR007444">
    <property type="entry name" value="Glucan_biosyn_MdoG_C"/>
</dbReference>
<sequence length="515" mass="57898" precursor="true">MAGNKLFSFSPRAASLMPAAAVALALLALQPQAWAFNFEDVASQAKTLAASPYKKPKGELPKALQDLGYDQYRDIRFNPDKALWRDAKLPFEVAFFHPGRIFDTPVRINEVVGKAVRPIAFDPKSFNYGANKINPKDMNGLDFAGFRVHYPVNTPKYKDEVLVFLGASYFRAVGKDQRYGLSTRGLAIDTALNSGEEFPLFTDFWIERPEAGAKELVIYALLNSRRMTGAYRFLLRPGVDTAVDVKSRLFARENITKVGLAPLTSMFFSGENQRSPAEDFRPEVHDSDGLSVESGTGEWIWRPLLNPKKLLVTSYALSNPGGFGMMQRDRDFTSYQDLESRFELRPSAWVEPKGKWGSGRVELVQIPTPDETNDNIVTYWVPDAPPKPGVPFDFEYRLLWQKDKERKPPLSWVTQTRRGHGYLRKPDDSIALLVDFEGPALAKLPADAKPEAVVSVDGNGKLLETHTIRNEATGGWRIALRMTRNDTSKPVELRGFLRNNNLTLSETWSYILSPD</sequence>
<dbReference type="SUPFAM" id="SSF74650">
    <property type="entry name" value="Galactose mutarotase-like"/>
    <property type="match status" value="1"/>
</dbReference>
<evidence type="ECO:0000256" key="3">
    <source>
        <dbReference type="ARBA" id="ARBA00009284"/>
    </source>
</evidence>
<dbReference type="HAMAP" id="MF_01069">
    <property type="entry name" value="MdoG_OpgG"/>
    <property type="match status" value="1"/>
</dbReference>
<evidence type="ECO:0000256" key="7">
    <source>
        <dbReference type="HAMAP-Rule" id="MF_01069"/>
    </source>
</evidence>
<comment type="caution">
    <text evidence="9">The sequence shown here is derived from an EMBL/GenBank/DDBJ whole genome shotgun (WGS) entry which is preliminary data.</text>
</comment>
<evidence type="ECO:0000259" key="8">
    <source>
        <dbReference type="Pfam" id="PF04349"/>
    </source>
</evidence>
<evidence type="ECO:0000256" key="1">
    <source>
        <dbReference type="ARBA" id="ARBA00004418"/>
    </source>
</evidence>
<comment type="similarity">
    <text evidence="3 7">Belongs to the OpgD/OpgG family.</text>
</comment>
<accession>A0ABY1PVN2</accession>
<dbReference type="InterPro" id="IPR014718">
    <property type="entry name" value="GH-type_carb-bd"/>
</dbReference>
<dbReference type="Gene3D" id="2.70.98.10">
    <property type="match status" value="1"/>
</dbReference>
<dbReference type="PANTHER" id="PTHR30504">
    <property type="entry name" value="GLUCANS BIOSYNTHESIS PROTEIN"/>
    <property type="match status" value="1"/>
</dbReference>
<dbReference type="InterPro" id="IPR013783">
    <property type="entry name" value="Ig-like_fold"/>
</dbReference>
<comment type="subcellular location">
    <subcellularLocation>
        <location evidence="1 7">Periplasm</location>
    </subcellularLocation>
</comment>
<evidence type="ECO:0000256" key="2">
    <source>
        <dbReference type="ARBA" id="ARBA00005001"/>
    </source>
</evidence>
<evidence type="ECO:0000256" key="6">
    <source>
        <dbReference type="ARBA" id="ARBA00022764"/>
    </source>
</evidence>
<comment type="function">
    <text evidence="7">Involved in the biosynthesis of osmoregulated periplasmic glucans (OPGs).</text>
</comment>
<comment type="pathway">
    <text evidence="2 7">Glycan metabolism; osmoregulated periplasmic glucan (OPG) biosynthesis.</text>
</comment>
<dbReference type="InterPro" id="IPR014438">
    <property type="entry name" value="Glucan_biosyn_MdoG/MdoD"/>
</dbReference>
<reference evidence="9 10" key="1">
    <citation type="submission" date="2017-05" db="EMBL/GenBank/DDBJ databases">
        <authorList>
            <person name="Varghese N."/>
            <person name="Submissions S."/>
        </authorList>
    </citation>
    <scope>NUCLEOTIDE SEQUENCE [LARGE SCALE GENOMIC DNA]</scope>
    <source>
        <strain evidence="9 10">DSM 26001</strain>
    </source>
</reference>
<feature type="chain" id="PRO_5044919205" description="Glucans biosynthesis protein G" evidence="7">
    <location>
        <begin position="36"/>
        <end position="515"/>
    </location>
</feature>
<proteinExistence type="inferred from homology"/>
<evidence type="ECO:0000313" key="9">
    <source>
        <dbReference type="EMBL" id="SMP45951.1"/>
    </source>
</evidence>
<feature type="domain" description="Glucan biosynthesis periplasmic MdoG C-terminal" evidence="8">
    <location>
        <begin position="36"/>
        <end position="510"/>
    </location>
</feature>
<keyword evidence="10" id="KW-1185">Reference proteome</keyword>
<dbReference type="Proteomes" id="UP001158049">
    <property type="component" value="Unassembled WGS sequence"/>
</dbReference>
<feature type="signal peptide" evidence="7">
    <location>
        <begin position="1"/>
        <end position="35"/>
    </location>
</feature>
<dbReference type="EMBL" id="FXUL01000001">
    <property type="protein sequence ID" value="SMP45951.1"/>
    <property type="molecule type" value="Genomic_DNA"/>
</dbReference>
<dbReference type="Gene3D" id="2.60.40.10">
    <property type="entry name" value="Immunoglobulins"/>
    <property type="match status" value="1"/>
</dbReference>
<evidence type="ECO:0000313" key="10">
    <source>
        <dbReference type="Proteomes" id="UP001158049"/>
    </source>
</evidence>
<dbReference type="SUPFAM" id="SSF81296">
    <property type="entry name" value="E set domains"/>
    <property type="match status" value="1"/>
</dbReference>
<dbReference type="InterPro" id="IPR014756">
    <property type="entry name" value="Ig_E-set"/>
</dbReference>
<organism evidence="9 10">
    <name type="scientific">Noviherbaspirillum suwonense</name>
    <dbReference type="NCBI Taxonomy" id="1224511"/>
    <lineage>
        <taxon>Bacteria</taxon>
        <taxon>Pseudomonadati</taxon>
        <taxon>Pseudomonadota</taxon>
        <taxon>Betaproteobacteria</taxon>
        <taxon>Burkholderiales</taxon>
        <taxon>Oxalobacteraceae</taxon>
        <taxon>Noviherbaspirillum</taxon>
    </lineage>
</organism>
<dbReference type="RefSeq" id="WP_430438424.1">
    <property type="nucleotide sequence ID" value="NZ_FXUL01000001.1"/>
</dbReference>